<dbReference type="RefSeq" id="WP_280320588.1">
    <property type="nucleotide sequence ID" value="NZ_CP118605.1"/>
</dbReference>
<proteinExistence type="predicted"/>
<gene>
    <name evidence="1" type="ORF">PVT68_00325</name>
</gene>
<reference evidence="1 2" key="1">
    <citation type="submission" date="2023-02" db="EMBL/GenBank/DDBJ databases">
        <title>Description and genomic characterization of Microbulbifer bruguierae sp. nov., isolated from the sediment of mangrove plant Bruguiera sexangula.</title>
        <authorList>
            <person name="Long M."/>
        </authorList>
    </citation>
    <scope>NUCLEOTIDE SEQUENCE [LARGE SCALE GENOMIC DNA]</scope>
    <source>
        <strain evidence="1 2">H12</strain>
    </source>
</reference>
<sequence>MSHAESLADKLQQCSQFSDDTKRLACYDGISGNLRQYAEQQFGHEQQVALEETPESITATIRATQAGAYDKYTFTLDNGQVWRQIDNTRNIWKGGEEVILERGAFGSFFMRKITGGRSLRVKRIQ</sequence>
<accession>A0ABY8NDT2</accession>
<keyword evidence="2" id="KW-1185">Reference proteome</keyword>
<name>A0ABY8NDT2_9GAMM</name>
<organism evidence="1 2">
    <name type="scientific">Microbulbifer bruguierae</name>
    <dbReference type="NCBI Taxonomy" id="3029061"/>
    <lineage>
        <taxon>Bacteria</taxon>
        <taxon>Pseudomonadati</taxon>
        <taxon>Pseudomonadota</taxon>
        <taxon>Gammaproteobacteria</taxon>
        <taxon>Cellvibrionales</taxon>
        <taxon>Microbulbiferaceae</taxon>
        <taxon>Microbulbifer</taxon>
    </lineage>
</organism>
<dbReference type="EMBL" id="CP118605">
    <property type="protein sequence ID" value="WGL16767.1"/>
    <property type="molecule type" value="Genomic_DNA"/>
</dbReference>
<evidence type="ECO:0000313" key="2">
    <source>
        <dbReference type="Proteomes" id="UP001236500"/>
    </source>
</evidence>
<dbReference type="Proteomes" id="UP001236500">
    <property type="component" value="Chromosome"/>
</dbReference>
<evidence type="ECO:0000313" key="1">
    <source>
        <dbReference type="EMBL" id="WGL16767.1"/>
    </source>
</evidence>
<protein>
    <submittedName>
        <fullName evidence="1">Uncharacterized protein</fullName>
    </submittedName>
</protein>